<keyword evidence="2" id="KW-0812">Transmembrane</keyword>
<feature type="region of interest" description="Disordered" evidence="1">
    <location>
        <begin position="61"/>
        <end position="105"/>
    </location>
</feature>
<feature type="transmembrane region" description="Helical" evidence="2">
    <location>
        <begin position="40"/>
        <end position="63"/>
    </location>
</feature>
<comment type="caution">
    <text evidence="3">The sequence shown here is derived from an EMBL/GenBank/DDBJ whole genome shotgun (WGS) entry which is preliminary data.</text>
</comment>
<dbReference type="EMBL" id="CAJVPY010022217">
    <property type="protein sequence ID" value="CAG8782128.1"/>
    <property type="molecule type" value="Genomic_DNA"/>
</dbReference>
<gene>
    <name evidence="3" type="ORF">DERYTH_LOCUS19773</name>
</gene>
<accession>A0A9N9P0Z6</accession>
<sequence length="105" mass="10954">AADCNYNTTCKCPTGLAERQHCGGEIGILFAATIHTSMNVTLMAILVIIVIVTVATSAGPYSIPNPPQSTIMANSSQISSMGRTTSSKYETPTPTTTTTDTPSDN</sequence>
<dbReference type="Proteomes" id="UP000789405">
    <property type="component" value="Unassembled WGS sequence"/>
</dbReference>
<reference evidence="3" key="1">
    <citation type="submission" date="2021-06" db="EMBL/GenBank/DDBJ databases">
        <authorList>
            <person name="Kallberg Y."/>
            <person name="Tangrot J."/>
            <person name="Rosling A."/>
        </authorList>
    </citation>
    <scope>NUCLEOTIDE SEQUENCE</scope>
    <source>
        <strain evidence="3">MA453B</strain>
    </source>
</reference>
<evidence type="ECO:0000313" key="3">
    <source>
        <dbReference type="EMBL" id="CAG8782128.1"/>
    </source>
</evidence>
<name>A0A9N9P0Z6_9GLOM</name>
<protein>
    <submittedName>
        <fullName evidence="3">9122_t:CDS:1</fullName>
    </submittedName>
</protein>
<feature type="compositionally biased region" description="Polar residues" evidence="1">
    <location>
        <begin position="68"/>
        <end position="83"/>
    </location>
</feature>
<evidence type="ECO:0000256" key="1">
    <source>
        <dbReference type="SAM" id="MobiDB-lite"/>
    </source>
</evidence>
<keyword evidence="4" id="KW-1185">Reference proteome</keyword>
<evidence type="ECO:0000256" key="2">
    <source>
        <dbReference type="SAM" id="Phobius"/>
    </source>
</evidence>
<keyword evidence="2" id="KW-0472">Membrane</keyword>
<feature type="compositionally biased region" description="Low complexity" evidence="1">
    <location>
        <begin position="84"/>
        <end position="105"/>
    </location>
</feature>
<organism evidence="3 4">
    <name type="scientific">Dentiscutata erythropus</name>
    <dbReference type="NCBI Taxonomy" id="1348616"/>
    <lineage>
        <taxon>Eukaryota</taxon>
        <taxon>Fungi</taxon>
        <taxon>Fungi incertae sedis</taxon>
        <taxon>Mucoromycota</taxon>
        <taxon>Glomeromycotina</taxon>
        <taxon>Glomeromycetes</taxon>
        <taxon>Diversisporales</taxon>
        <taxon>Gigasporaceae</taxon>
        <taxon>Dentiscutata</taxon>
    </lineage>
</organism>
<proteinExistence type="predicted"/>
<evidence type="ECO:0000313" key="4">
    <source>
        <dbReference type="Proteomes" id="UP000789405"/>
    </source>
</evidence>
<feature type="non-terminal residue" evidence="3">
    <location>
        <position position="105"/>
    </location>
</feature>
<dbReference type="AlphaFoldDB" id="A0A9N9P0Z6"/>
<keyword evidence="2" id="KW-1133">Transmembrane helix</keyword>